<keyword evidence="2" id="KW-1185">Reference proteome</keyword>
<comment type="caution">
    <text evidence="1">The sequence shown here is derived from an EMBL/GenBank/DDBJ whole genome shotgun (WGS) entry which is preliminary data.</text>
</comment>
<accession>A0ACB7EW18</accession>
<protein>
    <submittedName>
        <fullName evidence="1">Erythropoietin</fullName>
    </submittedName>
</protein>
<sequence>MAFWVQMAFLLVNIITSVVRGKVEKELSPECREFLYMETPPSGLEHHAVQFICQRYNKKARYVTLYNTVDHIPIYSAYTFKRSDGEKCVDVPWMYEPQLSTLSDTDEMQPFPRAYMHMNFEDTQAVLDDYTNAILYERGTLNPDEHQDEPDDKASTYTLTNVVPMVPDFNNIVWNKQEHIVRKRLNNYCRGRAYIVTGITTSGKMIRRENMNRVAVPTYLWSAYCCIHYDHNAPFNERYKFPSFAHYGLNEEENNEVKICQRYEDKARYVTLYDPQNHIPIYSAYTFKKSDGEKKVDFPWMFEPQLASEKSSSNMEPFPQSSNMHMNFEDSQAVLDDYADVVQYERGQLNPDEHQADPLDKASTYTLTNKSCREGCSLSQSVTVPQTRVEFDVWEKKNALNLLRTSVTNTALHSHIDNSIRNLLSINAVLRSLNIQEYTPPASAAGLEGTWTASSATDLLQVHVNFLRGKVRLLLLDAQACQQDVS</sequence>
<evidence type="ECO:0000313" key="1">
    <source>
        <dbReference type="EMBL" id="KAG8006265.1"/>
    </source>
</evidence>
<name>A0ACB7EW18_NIBAL</name>
<proteinExistence type="predicted"/>
<gene>
    <name evidence="1" type="primary">EPO</name>
    <name evidence="1" type="ORF">GBF38_005501</name>
</gene>
<reference evidence="1" key="1">
    <citation type="submission" date="2020-04" db="EMBL/GenBank/DDBJ databases">
        <title>A chromosome-scale assembly and high-density genetic map of the yellow drum (Nibea albiflora) genome.</title>
        <authorList>
            <person name="Xu D."/>
            <person name="Zhang W."/>
            <person name="Chen R."/>
            <person name="Tan P."/>
            <person name="Wang L."/>
            <person name="Song H."/>
            <person name="Tian L."/>
            <person name="Zhu Q."/>
            <person name="Wang B."/>
        </authorList>
    </citation>
    <scope>NUCLEOTIDE SEQUENCE</scope>
    <source>
        <strain evidence="1">ZJHYS-2018</strain>
    </source>
</reference>
<evidence type="ECO:0000313" key="2">
    <source>
        <dbReference type="Proteomes" id="UP000805704"/>
    </source>
</evidence>
<dbReference type="EMBL" id="CM024809">
    <property type="protein sequence ID" value="KAG8006265.1"/>
    <property type="molecule type" value="Genomic_DNA"/>
</dbReference>
<dbReference type="Proteomes" id="UP000805704">
    <property type="component" value="Chromosome 21"/>
</dbReference>
<organism evidence="1 2">
    <name type="scientific">Nibea albiflora</name>
    <name type="common">Yellow drum</name>
    <name type="synonym">Corvina albiflora</name>
    <dbReference type="NCBI Taxonomy" id="240163"/>
    <lineage>
        <taxon>Eukaryota</taxon>
        <taxon>Metazoa</taxon>
        <taxon>Chordata</taxon>
        <taxon>Craniata</taxon>
        <taxon>Vertebrata</taxon>
        <taxon>Euteleostomi</taxon>
        <taxon>Actinopterygii</taxon>
        <taxon>Neopterygii</taxon>
        <taxon>Teleostei</taxon>
        <taxon>Neoteleostei</taxon>
        <taxon>Acanthomorphata</taxon>
        <taxon>Eupercaria</taxon>
        <taxon>Sciaenidae</taxon>
        <taxon>Nibea</taxon>
    </lineage>
</organism>